<name>A0A0K2AQS1_STRA7</name>
<proteinExistence type="predicted"/>
<dbReference type="EMBL" id="CP012382">
    <property type="protein sequence ID" value="AKZ55334.1"/>
    <property type="molecule type" value="Genomic_DNA"/>
</dbReference>
<dbReference type="KEGG" id="samb:SAM23877_2285"/>
<sequence>MPAVPPTPRARGGAGRAPWCRVPFGSDRTSVCVPFPTARASRPDRMAAARRSYGARMRPPCDRALPPCDSPRPS</sequence>
<protein>
    <submittedName>
        <fullName evidence="2">Uncharacterized protein</fullName>
    </submittedName>
</protein>
<feature type="region of interest" description="Disordered" evidence="1">
    <location>
        <begin position="43"/>
        <end position="74"/>
    </location>
</feature>
<organism evidence="2 3">
    <name type="scientific">Streptomyces ambofaciens (strain ATCC 23877 / 3486 / DSM 40053 / JCM 4204 / NBRC 12836 / NRRL B-2516)</name>
    <dbReference type="NCBI Taxonomy" id="278992"/>
    <lineage>
        <taxon>Bacteria</taxon>
        <taxon>Bacillati</taxon>
        <taxon>Actinomycetota</taxon>
        <taxon>Actinomycetes</taxon>
        <taxon>Kitasatosporales</taxon>
        <taxon>Streptomycetaceae</taxon>
        <taxon>Streptomyces</taxon>
    </lineage>
</organism>
<reference evidence="3" key="1">
    <citation type="journal article" date="2015" name="J. Biotechnol.">
        <title>Complete genome sequence of Streptomyces ambofaciens ATCC 23877, the spiramycin producer.</title>
        <authorList>
            <person name="Thibessard A."/>
            <person name="Haas D."/>
            <person name="Gerbaud C."/>
            <person name="Aigle B."/>
            <person name="Lautru S."/>
            <person name="Pernodet J.L."/>
            <person name="Leblond P."/>
        </authorList>
    </citation>
    <scope>NUCLEOTIDE SEQUENCE [LARGE SCALE GENOMIC DNA]</scope>
    <source>
        <strain evidence="3">ATCC 23877 / 3486 / DSM 40053 / JCM 4204 / NBRC 12836 / NRRL B-2516</strain>
    </source>
</reference>
<gene>
    <name evidence="2" type="ORF">SAM23877_2285</name>
</gene>
<accession>A0A0K2AQS1</accession>
<evidence type="ECO:0000256" key="1">
    <source>
        <dbReference type="SAM" id="MobiDB-lite"/>
    </source>
</evidence>
<evidence type="ECO:0000313" key="2">
    <source>
        <dbReference type="EMBL" id="AKZ55334.1"/>
    </source>
</evidence>
<dbReference type="AlphaFoldDB" id="A0A0K2AQS1"/>
<evidence type="ECO:0000313" key="3">
    <source>
        <dbReference type="Proteomes" id="UP000061018"/>
    </source>
</evidence>
<dbReference type="Proteomes" id="UP000061018">
    <property type="component" value="Chromosome"/>
</dbReference>